<dbReference type="AlphaFoldDB" id="A0A426XKM1"/>
<feature type="compositionally biased region" description="Low complexity" evidence="1">
    <location>
        <begin position="86"/>
        <end position="96"/>
    </location>
</feature>
<evidence type="ECO:0000313" key="2">
    <source>
        <dbReference type="EMBL" id="RRT40078.1"/>
    </source>
</evidence>
<sequence>MVWFGSTLLPRRDDDKARSLAGWNLENTCSLNSNYIDMITLYMKKKDPRIRAYQSVSEKAPAQLRGAVLFMGVRWLCRLGGRDGRSPAARAAAAPPSVYPAHCTHPA</sequence>
<reference evidence="2 3" key="1">
    <citation type="journal article" date="2014" name="Agronomy (Basel)">
        <title>A Draft Genome Sequence for Ensete ventricosum, the Drought-Tolerant Tree Against Hunger.</title>
        <authorList>
            <person name="Harrison J."/>
            <person name="Moore K.A."/>
            <person name="Paszkiewicz K."/>
            <person name="Jones T."/>
            <person name="Grant M."/>
            <person name="Ambacheew D."/>
            <person name="Muzemil S."/>
            <person name="Studholme D.J."/>
        </authorList>
    </citation>
    <scope>NUCLEOTIDE SEQUENCE [LARGE SCALE GENOMIC DNA]</scope>
</reference>
<dbReference type="Proteomes" id="UP000287651">
    <property type="component" value="Unassembled WGS sequence"/>
</dbReference>
<organism evidence="2 3">
    <name type="scientific">Ensete ventricosum</name>
    <name type="common">Abyssinian banana</name>
    <name type="synonym">Musa ensete</name>
    <dbReference type="NCBI Taxonomy" id="4639"/>
    <lineage>
        <taxon>Eukaryota</taxon>
        <taxon>Viridiplantae</taxon>
        <taxon>Streptophyta</taxon>
        <taxon>Embryophyta</taxon>
        <taxon>Tracheophyta</taxon>
        <taxon>Spermatophyta</taxon>
        <taxon>Magnoliopsida</taxon>
        <taxon>Liliopsida</taxon>
        <taxon>Zingiberales</taxon>
        <taxon>Musaceae</taxon>
        <taxon>Ensete</taxon>
    </lineage>
</organism>
<evidence type="ECO:0000313" key="3">
    <source>
        <dbReference type="Proteomes" id="UP000287651"/>
    </source>
</evidence>
<protein>
    <submittedName>
        <fullName evidence="2">Uncharacterized protein</fullName>
    </submittedName>
</protein>
<feature type="region of interest" description="Disordered" evidence="1">
    <location>
        <begin position="83"/>
        <end position="107"/>
    </location>
</feature>
<dbReference type="EMBL" id="AMZH03019663">
    <property type="protein sequence ID" value="RRT40078.1"/>
    <property type="molecule type" value="Genomic_DNA"/>
</dbReference>
<gene>
    <name evidence="2" type="ORF">B296_00058739</name>
</gene>
<proteinExistence type="predicted"/>
<accession>A0A426XKM1</accession>
<name>A0A426XKM1_ENSVE</name>
<evidence type="ECO:0000256" key="1">
    <source>
        <dbReference type="SAM" id="MobiDB-lite"/>
    </source>
</evidence>
<comment type="caution">
    <text evidence="2">The sequence shown here is derived from an EMBL/GenBank/DDBJ whole genome shotgun (WGS) entry which is preliminary data.</text>
</comment>